<dbReference type="KEGG" id="esg:EsVE80_22210"/>
<sequence length="56" mass="6436">MEELGEKMLLPLVIVFLLVSTYIDSLSLVQIIGLILLVALIPVSFRFFKIRQMKRS</sequence>
<keyword evidence="3" id="KW-1185">Reference proteome</keyword>
<reference evidence="2 3" key="1">
    <citation type="submission" date="2020-02" db="EMBL/GenBank/DDBJ databases">
        <title>Characterization of vanA genotype vancomycin-resistant Enterococcus saigonensis VE80.</title>
        <authorList>
            <person name="Harada T."/>
            <person name="Motooka D."/>
            <person name="Nakamura S."/>
            <person name="Yamamoto Y."/>
            <person name="Kawahara R."/>
            <person name="Kawatsu K."/>
        </authorList>
    </citation>
    <scope>NUCLEOTIDE SEQUENCE [LARGE SCALE GENOMIC DNA]</scope>
    <source>
        <strain evidence="2 3">VE80</strain>
    </source>
</reference>
<name>A0A679IAN8_9ENTE</name>
<protein>
    <submittedName>
        <fullName evidence="2">Uncharacterized protein</fullName>
    </submittedName>
</protein>
<dbReference type="RefSeq" id="WP_173103809.1">
    <property type="nucleotide sequence ID" value="NZ_AP022822.1"/>
</dbReference>
<dbReference type="EMBL" id="AP022822">
    <property type="protein sequence ID" value="BCA86698.1"/>
    <property type="molecule type" value="Genomic_DNA"/>
</dbReference>
<accession>A0A679IAN8</accession>
<evidence type="ECO:0000256" key="1">
    <source>
        <dbReference type="SAM" id="Phobius"/>
    </source>
</evidence>
<organism evidence="2 3">
    <name type="scientific">Enterococcus saigonensis</name>
    <dbReference type="NCBI Taxonomy" id="1805431"/>
    <lineage>
        <taxon>Bacteria</taxon>
        <taxon>Bacillati</taxon>
        <taxon>Bacillota</taxon>
        <taxon>Bacilli</taxon>
        <taxon>Lactobacillales</taxon>
        <taxon>Enterococcaceae</taxon>
        <taxon>Enterococcus</taxon>
    </lineage>
</organism>
<gene>
    <name evidence="2" type="ORF">EsVE80_22210</name>
</gene>
<evidence type="ECO:0000313" key="3">
    <source>
        <dbReference type="Proteomes" id="UP000502998"/>
    </source>
</evidence>
<dbReference type="Proteomes" id="UP000502998">
    <property type="component" value="Chromosome"/>
</dbReference>
<evidence type="ECO:0000313" key="2">
    <source>
        <dbReference type="EMBL" id="BCA86698.1"/>
    </source>
</evidence>
<proteinExistence type="predicted"/>
<feature type="transmembrane region" description="Helical" evidence="1">
    <location>
        <begin position="29"/>
        <end position="48"/>
    </location>
</feature>
<dbReference type="AlphaFoldDB" id="A0A679IAN8"/>
<keyword evidence="1" id="KW-0472">Membrane</keyword>
<keyword evidence="1" id="KW-1133">Transmembrane helix</keyword>
<keyword evidence="1" id="KW-0812">Transmembrane</keyword>